<dbReference type="AlphaFoldDB" id="A0A242K806"/>
<dbReference type="PANTHER" id="PTHR30404:SF8">
    <property type="entry name" value="AUTOLYSIN PH-RELATED"/>
    <property type="match status" value="1"/>
</dbReference>
<proteinExistence type="predicted"/>
<dbReference type="Pfam" id="PF01520">
    <property type="entry name" value="Amidase_3"/>
    <property type="match status" value="1"/>
</dbReference>
<dbReference type="SUPFAM" id="SSF53187">
    <property type="entry name" value="Zn-dependent exopeptidases"/>
    <property type="match status" value="1"/>
</dbReference>
<keyword evidence="4" id="KW-1185">Reference proteome</keyword>
<dbReference type="GO" id="GO:0009253">
    <property type="term" value="P:peptidoglycan catabolic process"/>
    <property type="evidence" value="ECO:0007669"/>
    <property type="project" value="InterPro"/>
</dbReference>
<reference evidence="3" key="2">
    <citation type="submission" date="2017-05" db="EMBL/GenBank/DDBJ databases">
        <authorList>
            <consortium name="The Broad Institute Genomics Platform"/>
            <consortium name="The Broad Institute Genomic Center for Infectious Diseases"/>
            <person name="Earl A."/>
            <person name="Manson A."/>
            <person name="Schwartman J."/>
            <person name="Gilmore M."/>
            <person name="Abouelleil A."/>
            <person name="Cao P."/>
            <person name="Chapman S."/>
            <person name="Cusick C."/>
            <person name="Shea T."/>
            <person name="Young S."/>
            <person name="Neafsey D."/>
            <person name="Nusbaum C."/>
            <person name="Birren B."/>
        </authorList>
    </citation>
    <scope>NUCLEOTIDE SEQUENCE</scope>
    <source>
        <strain evidence="3">9E7_DIV0242</strain>
    </source>
</reference>
<evidence type="ECO:0000313" key="3">
    <source>
        <dbReference type="EMBL" id="WYJ90911.1"/>
    </source>
</evidence>
<protein>
    <submittedName>
        <fullName evidence="3">N-acetylmuramoyl-L-alanine amidase</fullName>
    </submittedName>
</protein>
<dbReference type="RefSeq" id="WP_086348542.1">
    <property type="nucleotide sequence ID" value="NZ_CP147247.1"/>
</dbReference>
<dbReference type="GO" id="GO:0030288">
    <property type="term" value="C:outer membrane-bounded periplasmic space"/>
    <property type="evidence" value="ECO:0007669"/>
    <property type="project" value="TreeGrafter"/>
</dbReference>
<sequence length="262" mass="28236">MVKILLIAGHGAGDPGAVGCGLQEAVETRDVVNRLAPLLRNKGADVTVLNQNINAYASIQNNSVPFSRGYDYVFEVHFNAAGATAQGTEIFVTNAESATDVEQKIMSKLSKFFVNRGVKRTDFSVIWTAKSMGMSSALLEVCFISSKEDIAVYNANRQAIAQAIADGIAEGFGLSTSSTNTSNNDTTNKTTKLEEINMECIIQKNKSQYYFDGTSIKALANPAESRAVGDVYKAINGKNITVVIVTDAQFESLKNLSKRKAL</sequence>
<dbReference type="OrthoDB" id="9763643at2"/>
<dbReference type="SMART" id="SM00646">
    <property type="entry name" value="Ami_3"/>
    <property type="match status" value="1"/>
</dbReference>
<dbReference type="CDD" id="cd02696">
    <property type="entry name" value="MurNAc-LAA"/>
    <property type="match status" value="1"/>
</dbReference>
<dbReference type="GO" id="GO:0008745">
    <property type="term" value="F:N-acetylmuramoyl-L-alanine amidase activity"/>
    <property type="evidence" value="ECO:0007669"/>
    <property type="project" value="InterPro"/>
</dbReference>
<evidence type="ECO:0000313" key="2">
    <source>
        <dbReference type="EMBL" id="OTP17304.1"/>
    </source>
</evidence>
<gene>
    <name evidence="2" type="ORF">A5888_001442</name>
    <name evidence="3" type="ORF">A5888_002679</name>
</gene>
<dbReference type="Proteomes" id="UP000195141">
    <property type="component" value="Chromosome"/>
</dbReference>
<reference evidence="3" key="3">
    <citation type="submission" date="2024-03" db="EMBL/GenBank/DDBJ databases">
        <title>The Genome Sequence of Enterococcus sp. DIV0242b.</title>
        <authorList>
            <consortium name="The Broad Institute Genomics Platform"/>
            <consortium name="The Broad Institute Microbial Omics Core"/>
            <consortium name="The Broad Institute Genomic Center for Infectious Diseases"/>
            <person name="Earl A."/>
            <person name="Manson A."/>
            <person name="Gilmore M."/>
            <person name="Schwartman J."/>
            <person name="Shea T."/>
            <person name="Abouelleil A."/>
            <person name="Cao P."/>
            <person name="Chapman S."/>
            <person name="Cusick C."/>
            <person name="Young S."/>
            <person name="Neafsey D."/>
            <person name="Nusbaum C."/>
            <person name="Birren B."/>
        </authorList>
    </citation>
    <scope>NUCLEOTIDE SEQUENCE</scope>
    <source>
        <strain evidence="3">9E7_DIV0242</strain>
    </source>
</reference>
<accession>A0A242K806</accession>
<name>A0A242K806_9ENTE</name>
<dbReference type="InterPro" id="IPR002508">
    <property type="entry name" value="MurNAc-LAA_cat"/>
</dbReference>
<dbReference type="PANTHER" id="PTHR30404">
    <property type="entry name" value="N-ACETYLMURAMOYL-L-ALANINE AMIDASE"/>
    <property type="match status" value="1"/>
</dbReference>
<dbReference type="EMBL" id="NGMM01000002">
    <property type="protein sequence ID" value="OTP17304.1"/>
    <property type="molecule type" value="Genomic_DNA"/>
</dbReference>
<dbReference type="EMBL" id="CP147247">
    <property type="protein sequence ID" value="WYJ90911.1"/>
    <property type="molecule type" value="Genomic_DNA"/>
</dbReference>
<feature type="domain" description="MurNAc-LAA" evidence="1">
    <location>
        <begin position="64"/>
        <end position="169"/>
    </location>
</feature>
<dbReference type="Gene3D" id="3.40.630.40">
    <property type="entry name" value="Zn-dependent exopeptidases"/>
    <property type="match status" value="1"/>
</dbReference>
<reference evidence="2" key="1">
    <citation type="submission" date="2017-05" db="EMBL/GenBank/DDBJ databases">
        <title>The Genome Sequence of Enterococcus sp. 9E7_DIV0242.</title>
        <authorList>
            <consortium name="The Broad Institute Genomics Platform"/>
            <consortium name="The Broad Institute Genomic Center for Infectious Diseases"/>
            <person name="Earl A."/>
            <person name="Manson A."/>
            <person name="Schwartman J."/>
            <person name="Gilmore M."/>
            <person name="Abouelleil A."/>
            <person name="Cao P."/>
            <person name="Chapman S."/>
            <person name="Cusick C."/>
            <person name="Shea T."/>
            <person name="Young S."/>
            <person name="Neafsey D."/>
            <person name="Nusbaum C."/>
            <person name="Birren B."/>
        </authorList>
    </citation>
    <scope>NUCLEOTIDE SEQUENCE [LARGE SCALE GENOMIC DNA]</scope>
    <source>
        <strain evidence="2">9E7_DIV0242</strain>
    </source>
</reference>
<organism evidence="2">
    <name type="scientific">Candidatus Enterococcus clewellii</name>
    <dbReference type="NCBI Taxonomy" id="1834193"/>
    <lineage>
        <taxon>Bacteria</taxon>
        <taxon>Bacillati</taxon>
        <taxon>Bacillota</taxon>
        <taxon>Bacilli</taxon>
        <taxon>Lactobacillales</taxon>
        <taxon>Enterococcaceae</taxon>
        <taxon>Enterococcus</taxon>
    </lineage>
</organism>
<evidence type="ECO:0000259" key="1">
    <source>
        <dbReference type="SMART" id="SM00646"/>
    </source>
</evidence>
<evidence type="ECO:0000313" key="4">
    <source>
        <dbReference type="Proteomes" id="UP000195141"/>
    </source>
</evidence>
<dbReference type="InterPro" id="IPR050695">
    <property type="entry name" value="N-acetylmuramoyl_amidase_3"/>
</dbReference>